<protein>
    <recommendedName>
        <fullName evidence="8 9">Homoserine kinase</fullName>
        <shortName evidence="8">HK</shortName>
        <shortName evidence="8">HSK</shortName>
        <ecNumber evidence="8 9">2.7.1.39</ecNumber>
    </recommendedName>
</protein>
<dbReference type="InterPro" id="IPR050249">
    <property type="entry name" value="Pseudomonas-type_ThrB"/>
</dbReference>
<evidence type="ECO:0000256" key="8">
    <source>
        <dbReference type="HAMAP-Rule" id="MF_00301"/>
    </source>
</evidence>
<comment type="pathway">
    <text evidence="8">Amino-acid biosynthesis; L-threonine biosynthesis; L-threonine from L-aspartate: step 4/5.</text>
</comment>
<sequence length="323" mass="35642">MAVYTSVSDDKLAAFLSDYSLGKAVSFKGIAEGVENSNYYLETDKGRFILTLFERRADPKDLPYFMAVKQHLAKKDFPCPEPIEGKDGVVLRELEGRPAVIVSFLDGLSPNRPNTAQCRALGENLARMHQALQDFTMERRNTLGPASWPVLWKGRSATAEDLQPGLSALIESDLDATAKARAQSPDLPRGTIHADLFPDNAFFIGDEFSGVIDFYFACTDALAYDIAVCLNAWAFEDGSEYNFSKGAALLAGYESVRPLEPSERDVLPTLCRGAALRFFMTRLVDWTDTPPDALVRPKNPLDYSARLAFHRKAVSASDYGYGA</sequence>
<dbReference type="RefSeq" id="WP_119376203.1">
    <property type="nucleotide sequence ID" value="NZ_QWFX01000010.1"/>
</dbReference>
<dbReference type="HAMAP" id="MF_00301">
    <property type="entry name" value="Homoser_kinase_2"/>
    <property type="match status" value="1"/>
</dbReference>
<evidence type="ECO:0000256" key="1">
    <source>
        <dbReference type="ARBA" id="ARBA00022605"/>
    </source>
</evidence>
<evidence type="ECO:0000313" key="11">
    <source>
        <dbReference type="EMBL" id="RIJ29696.1"/>
    </source>
</evidence>
<keyword evidence="3 8" id="KW-0791">Threonine biosynthesis</keyword>
<keyword evidence="12" id="KW-1185">Reference proteome</keyword>
<dbReference type="GO" id="GO:0004413">
    <property type="term" value="F:homoserine kinase activity"/>
    <property type="evidence" value="ECO:0007669"/>
    <property type="project" value="UniProtKB-UniRule"/>
</dbReference>
<dbReference type="GO" id="GO:0009088">
    <property type="term" value="P:threonine biosynthetic process"/>
    <property type="evidence" value="ECO:0007669"/>
    <property type="project" value="UniProtKB-UniRule"/>
</dbReference>
<dbReference type="InterPro" id="IPR002575">
    <property type="entry name" value="Aminoglycoside_PTrfase"/>
</dbReference>
<dbReference type="EC" id="2.7.1.39" evidence="8 9"/>
<dbReference type="OrthoDB" id="241498at2"/>
<evidence type="ECO:0000256" key="4">
    <source>
        <dbReference type="ARBA" id="ARBA00022741"/>
    </source>
</evidence>
<keyword evidence="6 8" id="KW-0067">ATP-binding</keyword>
<dbReference type="InterPro" id="IPR011009">
    <property type="entry name" value="Kinase-like_dom_sf"/>
</dbReference>
<feature type="domain" description="Aminoglycoside phosphotransferase" evidence="10">
    <location>
        <begin position="27"/>
        <end position="259"/>
    </location>
</feature>
<evidence type="ECO:0000256" key="7">
    <source>
        <dbReference type="ARBA" id="ARBA00038240"/>
    </source>
</evidence>
<comment type="caution">
    <text evidence="11">The sequence shown here is derived from an EMBL/GenBank/DDBJ whole genome shotgun (WGS) entry which is preliminary data.</text>
</comment>
<dbReference type="SUPFAM" id="SSF56112">
    <property type="entry name" value="Protein kinase-like (PK-like)"/>
    <property type="match status" value="1"/>
</dbReference>
<dbReference type="Proteomes" id="UP000266385">
    <property type="component" value="Unassembled WGS sequence"/>
</dbReference>
<accession>A0A399RDN1</accession>
<organism evidence="11 12">
    <name type="scientific">Henriciella mobilis</name>
    <dbReference type="NCBI Taxonomy" id="2305467"/>
    <lineage>
        <taxon>Bacteria</taxon>
        <taxon>Pseudomonadati</taxon>
        <taxon>Pseudomonadota</taxon>
        <taxon>Alphaproteobacteria</taxon>
        <taxon>Hyphomonadales</taxon>
        <taxon>Hyphomonadaceae</taxon>
        <taxon>Henriciella</taxon>
    </lineage>
</organism>
<comment type="catalytic activity">
    <reaction evidence="8">
        <text>L-homoserine + ATP = O-phospho-L-homoserine + ADP + H(+)</text>
        <dbReference type="Rhea" id="RHEA:13985"/>
        <dbReference type="ChEBI" id="CHEBI:15378"/>
        <dbReference type="ChEBI" id="CHEBI:30616"/>
        <dbReference type="ChEBI" id="CHEBI:57476"/>
        <dbReference type="ChEBI" id="CHEBI:57590"/>
        <dbReference type="ChEBI" id="CHEBI:456216"/>
        <dbReference type="EC" id="2.7.1.39"/>
    </reaction>
</comment>
<dbReference type="NCBIfam" id="TIGR00938">
    <property type="entry name" value="thrB_alt"/>
    <property type="match status" value="1"/>
</dbReference>
<reference evidence="11 12" key="1">
    <citation type="submission" date="2018-08" db="EMBL/GenBank/DDBJ databases">
        <title>Henriciella mobilis sp. nov., isolated from seawater.</title>
        <authorList>
            <person name="Cheng H."/>
            <person name="Wu Y.-H."/>
            <person name="Xu X.-W."/>
            <person name="Guo L.-L."/>
        </authorList>
    </citation>
    <scope>NUCLEOTIDE SEQUENCE [LARGE SCALE GENOMIC DNA]</scope>
    <source>
        <strain evidence="11 12">JN25</strain>
    </source>
</reference>
<dbReference type="NCBIfam" id="NF003558">
    <property type="entry name" value="PRK05231.1"/>
    <property type="match status" value="1"/>
</dbReference>
<keyword evidence="2 8" id="KW-0808">Transferase</keyword>
<dbReference type="InterPro" id="IPR005280">
    <property type="entry name" value="Homoserine_kinase_II"/>
</dbReference>
<name>A0A399RDN1_9PROT</name>
<dbReference type="AlphaFoldDB" id="A0A399RDN1"/>
<evidence type="ECO:0000256" key="2">
    <source>
        <dbReference type="ARBA" id="ARBA00022679"/>
    </source>
</evidence>
<evidence type="ECO:0000256" key="3">
    <source>
        <dbReference type="ARBA" id="ARBA00022697"/>
    </source>
</evidence>
<dbReference type="CDD" id="cd05153">
    <property type="entry name" value="HomoserineK_II"/>
    <property type="match status" value="1"/>
</dbReference>
<comment type="similarity">
    <text evidence="7 8">Belongs to the pseudomonas-type ThrB family.</text>
</comment>
<dbReference type="Gene3D" id="3.30.200.20">
    <property type="entry name" value="Phosphorylase Kinase, domain 1"/>
    <property type="match status" value="1"/>
</dbReference>
<dbReference type="EMBL" id="QWFX01000010">
    <property type="protein sequence ID" value="RIJ29696.1"/>
    <property type="molecule type" value="Genomic_DNA"/>
</dbReference>
<dbReference type="Pfam" id="PF01636">
    <property type="entry name" value="APH"/>
    <property type="match status" value="1"/>
</dbReference>
<keyword evidence="4 8" id="KW-0547">Nucleotide-binding</keyword>
<evidence type="ECO:0000259" key="10">
    <source>
        <dbReference type="Pfam" id="PF01636"/>
    </source>
</evidence>
<proteinExistence type="inferred from homology"/>
<evidence type="ECO:0000256" key="6">
    <source>
        <dbReference type="ARBA" id="ARBA00022840"/>
    </source>
</evidence>
<gene>
    <name evidence="8" type="primary">thrB</name>
    <name evidence="11" type="ORF">D1223_09475</name>
</gene>
<dbReference type="GO" id="GO:0005524">
    <property type="term" value="F:ATP binding"/>
    <property type="evidence" value="ECO:0007669"/>
    <property type="project" value="UniProtKB-KW"/>
</dbReference>
<dbReference type="PANTHER" id="PTHR21064:SF6">
    <property type="entry name" value="AMINOGLYCOSIDE PHOSPHOTRANSFERASE DOMAIN-CONTAINING PROTEIN"/>
    <property type="match status" value="1"/>
</dbReference>
<keyword evidence="5 8" id="KW-0418">Kinase</keyword>
<evidence type="ECO:0000256" key="5">
    <source>
        <dbReference type="ARBA" id="ARBA00022777"/>
    </source>
</evidence>
<keyword evidence="1 8" id="KW-0028">Amino-acid biosynthesis</keyword>
<evidence type="ECO:0000256" key="9">
    <source>
        <dbReference type="NCBIfam" id="TIGR00938"/>
    </source>
</evidence>
<evidence type="ECO:0000313" key="12">
    <source>
        <dbReference type="Proteomes" id="UP000266385"/>
    </source>
</evidence>
<dbReference type="UniPathway" id="UPA00050">
    <property type="reaction ID" value="UER00064"/>
</dbReference>
<dbReference type="Gene3D" id="3.90.1200.10">
    <property type="match status" value="1"/>
</dbReference>
<dbReference type="PANTHER" id="PTHR21064">
    <property type="entry name" value="AMINOGLYCOSIDE PHOSPHOTRANSFERASE DOMAIN-CONTAINING PROTEIN-RELATED"/>
    <property type="match status" value="1"/>
</dbReference>